<dbReference type="RefSeq" id="WP_169018464.1">
    <property type="nucleotide sequence ID" value="NZ_JABBMT010000002.1"/>
</dbReference>
<keyword evidence="2" id="KW-1185">Reference proteome</keyword>
<accession>A0A7Y0DQB0</accession>
<dbReference type="EMBL" id="JABBMT010000002">
    <property type="protein sequence ID" value="NMM39675.1"/>
    <property type="molecule type" value="Genomic_DNA"/>
</dbReference>
<reference evidence="1" key="1">
    <citation type="submission" date="2020-04" db="EMBL/GenBank/DDBJ databases">
        <title>Genome Sequencing for Pseudoaltermonas arctica.</title>
        <authorList>
            <person name="Elkins N.S."/>
        </authorList>
    </citation>
    <scope>NUCLEOTIDE SEQUENCE [LARGE SCALE GENOMIC DNA]</scope>
    <source>
        <strain evidence="1">NEC-BIFX-2020_0012</strain>
    </source>
</reference>
<name>A0A7Y0DQB0_9GAMM</name>
<evidence type="ECO:0000313" key="2">
    <source>
        <dbReference type="Proteomes" id="UP000570493"/>
    </source>
</evidence>
<evidence type="ECO:0000313" key="1">
    <source>
        <dbReference type="EMBL" id="NMM39675.1"/>
    </source>
</evidence>
<proteinExistence type="predicted"/>
<dbReference type="Proteomes" id="UP000570493">
    <property type="component" value="Unassembled WGS sequence"/>
</dbReference>
<organism evidence="1 2">
    <name type="scientific">Pseudoalteromonas arctica</name>
    <dbReference type="NCBI Taxonomy" id="394751"/>
    <lineage>
        <taxon>Bacteria</taxon>
        <taxon>Pseudomonadati</taxon>
        <taxon>Pseudomonadota</taxon>
        <taxon>Gammaproteobacteria</taxon>
        <taxon>Alteromonadales</taxon>
        <taxon>Pseudoalteromonadaceae</taxon>
        <taxon>Pseudoalteromonas</taxon>
    </lineage>
</organism>
<protein>
    <submittedName>
        <fullName evidence="1">Uncharacterized protein</fullName>
    </submittedName>
</protein>
<gene>
    <name evidence="1" type="ORF">HHO47_02185</name>
</gene>
<dbReference type="AlphaFoldDB" id="A0A7Y0DQB0"/>
<comment type="caution">
    <text evidence="1">The sequence shown here is derived from an EMBL/GenBank/DDBJ whole genome shotgun (WGS) entry which is preliminary data.</text>
</comment>
<sequence>MPLSSIDILKASLMQKLNSKEDRVAFKAKWEEINTYLYYKLSTNPKSRLDKELIQIISDEGKSSSEIIKEVASSL</sequence>